<feature type="region of interest" description="Disordered" evidence="2">
    <location>
        <begin position="1"/>
        <end position="31"/>
    </location>
</feature>
<name>A0AAW1P4Q1_9CHLO</name>
<feature type="coiled-coil region" evidence="1">
    <location>
        <begin position="96"/>
        <end position="137"/>
    </location>
</feature>
<evidence type="ECO:0000313" key="3">
    <source>
        <dbReference type="EMBL" id="KAK9803322.1"/>
    </source>
</evidence>
<protein>
    <submittedName>
        <fullName evidence="3">Uncharacterized protein</fullName>
    </submittedName>
</protein>
<evidence type="ECO:0000256" key="1">
    <source>
        <dbReference type="SAM" id="Coils"/>
    </source>
</evidence>
<keyword evidence="1" id="KW-0175">Coiled coil</keyword>
<accession>A0AAW1P4Q1</accession>
<dbReference type="AlphaFoldDB" id="A0AAW1P4Q1"/>
<reference evidence="3 4" key="1">
    <citation type="journal article" date="2024" name="Nat. Commun.">
        <title>Phylogenomics reveals the evolutionary origins of lichenization in chlorophyte algae.</title>
        <authorList>
            <person name="Puginier C."/>
            <person name="Libourel C."/>
            <person name="Otte J."/>
            <person name="Skaloud P."/>
            <person name="Haon M."/>
            <person name="Grisel S."/>
            <person name="Petersen M."/>
            <person name="Berrin J.G."/>
            <person name="Delaux P.M."/>
            <person name="Dal Grande F."/>
            <person name="Keller J."/>
        </authorList>
    </citation>
    <scope>NUCLEOTIDE SEQUENCE [LARGE SCALE GENOMIC DNA]</scope>
    <source>
        <strain evidence="3 4">SAG 2036</strain>
    </source>
</reference>
<gene>
    <name evidence="3" type="ORF">WJX73_002384</name>
</gene>
<dbReference type="Proteomes" id="UP001465755">
    <property type="component" value="Unassembled WGS sequence"/>
</dbReference>
<evidence type="ECO:0000313" key="4">
    <source>
        <dbReference type="Proteomes" id="UP001465755"/>
    </source>
</evidence>
<dbReference type="EMBL" id="JALJOQ010000060">
    <property type="protein sequence ID" value="KAK9803322.1"/>
    <property type="molecule type" value="Genomic_DNA"/>
</dbReference>
<evidence type="ECO:0000256" key="2">
    <source>
        <dbReference type="SAM" id="MobiDB-lite"/>
    </source>
</evidence>
<sequence length="181" mass="20148">MRRPRRNVLSNSDSDSEDYEPLPRLGTTQANELARPAVECQGIKGSAGPGLAVLQGLKSLQQVHNVLQKATQKDKDRLKADLSESRKVHMRCYDLFKKERDESKTLREKNGQLQADLQKLQAEKTALQAECEKAKAGDQAKKRKFKEAMDMAAEAFGADWEIRKRPCAESCGSPTTVSSNS</sequence>
<proteinExistence type="predicted"/>
<keyword evidence="4" id="KW-1185">Reference proteome</keyword>
<comment type="caution">
    <text evidence="3">The sequence shown here is derived from an EMBL/GenBank/DDBJ whole genome shotgun (WGS) entry which is preliminary data.</text>
</comment>
<organism evidence="3 4">
    <name type="scientific">Symbiochloris irregularis</name>
    <dbReference type="NCBI Taxonomy" id="706552"/>
    <lineage>
        <taxon>Eukaryota</taxon>
        <taxon>Viridiplantae</taxon>
        <taxon>Chlorophyta</taxon>
        <taxon>core chlorophytes</taxon>
        <taxon>Trebouxiophyceae</taxon>
        <taxon>Trebouxiales</taxon>
        <taxon>Trebouxiaceae</taxon>
        <taxon>Symbiochloris</taxon>
    </lineage>
</organism>